<dbReference type="SUPFAM" id="SSF51735">
    <property type="entry name" value="NAD(P)-binding Rossmann-fold domains"/>
    <property type="match status" value="1"/>
</dbReference>
<dbReference type="Gene3D" id="3.40.50.720">
    <property type="entry name" value="NAD(P)-binding Rossmann-like Domain"/>
    <property type="match status" value="1"/>
</dbReference>
<gene>
    <name evidence="5" type="ORF">MWN34_08600</name>
</gene>
<keyword evidence="2" id="KW-0520">NAD</keyword>
<dbReference type="InterPro" id="IPR013118">
    <property type="entry name" value="Mannitol_DH_C"/>
</dbReference>
<evidence type="ECO:0000313" key="5">
    <source>
        <dbReference type="EMBL" id="MCK0196972.1"/>
    </source>
</evidence>
<proteinExistence type="predicted"/>
<protein>
    <submittedName>
        <fullName evidence="5">Mannitol dehydrogenase family protein</fullName>
    </submittedName>
</protein>
<dbReference type="Pfam" id="PF08125">
    <property type="entry name" value="Mannitol_dh_C"/>
    <property type="match status" value="1"/>
</dbReference>
<keyword evidence="6" id="KW-1185">Reference proteome</keyword>
<dbReference type="SUPFAM" id="SSF48179">
    <property type="entry name" value="6-phosphogluconate dehydrogenase C-terminal domain-like"/>
    <property type="match status" value="1"/>
</dbReference>
<dbReference type="InterPro" id="IPR008927">
    <property type="entry name" value="6-PGluconate_DH-like_C_sf"/>
</dbReference>
<accession>A0ABT0DAI8</accession>
<dbReference type="RefSeq" id="WP_247028510.1">
    <property type="nucleotide sequence ID" value="NZ_JALKCH010000005.1"/>
</dbReference>
<dbReference type="InterPro" id="IPR036291">
    <property type="entry name" value="NAD(P)-bd_dom_sf"/>
</dbReference>
<evidence type="ECO:0000259" key="4">
    <source>
        <dbReference type="Pfam" id="PF08125"/>
    </source>
</evidence>
<sequence length="378" mass="41143">MSRPIIQFGTSRFLQAHVDLFVHEAREAGADVGPITIVQASGSAERVGRVAAFGRPEGYPVRIRGLVDGRPVDREIRVRAVERGLSAAADWTQLQALFLDAAFIVSNMGDTGYRVVPADHGPALLSGGVPASFPAKLTALLHHRWTAGGAPLTVLPCELVNRNGDVLAAAVLDLARQSGAPDAFTAWIAREVVFANTLVDRIVSEPIEPVGAVAEPYALWAIENRPGLEAPFVHPSLVMTDDLEPFERLKLHILNLGHTVLADLWMREGRPADETVRGLLADDAVRERLETLYALEVVPGFAARGMEAQAGAYVAVTLDRFRNPFLDHRIADIAQNHAVKVERRIGAFLDWIAEDRGPPETPHLAALVDRHRSKQVAE</sequence>
<name>A0ABT0DAI8_9HYPH</name>
<feature type="domain" description="Mannitol dehydrogenase C-terminal" evidence="4">
    <location>
        <begin position="242"/>
        <end position="345"/>
    </location>
</feature>
<evidence type="ECO:0000313" key="6">
    <source>
        <dbReference type="Proteomes" id="UP001203284"/>
    </source>
</evidence>
<dbReference type="PANTHER" id="PTHR30524">
    <property type="entry name" value="MANNITOL-1-PHOSPHATE 5-DEHYDROGENASE"/>
    <property type="match status" value="1"/>
</dbReference>
<feature type="domain" description="Mannitol dehydrogenase N-terminal" evidence="3">
    <location>
        <begin position="5"/>
        <end position="224"/>
    </location>
</feature>
<dbReference type="InterPro" id="IPR013328">
    <property type="entry name" value="6PGD_dom2"/>
</dbReference>
<dbReference type="Gene3D" id="1.10.1040.10">
    <property type="entry name" value="N-(1-d-carboxylethyl)-l-norvaline Dehydrogenase, domain 2"/>
    <property type="match status" value="1"/>
</dbReference>
<dbReference type="Pfam" id="PF01232">
    <property type="entry name" value="Mannitol_dh"/>
    <property type="match status" value="1"/>
</dbReference>
<dbReference type="InterPro" id="IPR013131">
    <property type="entry name" value="Mannitol_DH_N"/>
</dbReference>
<dbReference type="PANTHER" id="PTHR30524:SF0">
    <property type="entry name" value="ALTRONATE OXIDOREDUCTASE-RELATED"/>
    <property type="match status" value="1"/>
</dbReference>
<comment type="caution">
    <text evidence="5">The sequence shown here is derived from an EMBL/GenBank/DDBJ whole genome shotgun (WGS) entry which is preliminary data.</text>
</comment>
<keyword evidence="1" id="KW-0560">Oxidoreductase</keyword>
<evidence type="ECO:0000256" key="1">
    <source>
        <dbReference type="ARBA" id="ARBA00023002"/>
    </source>
</evidence>
<dbReference type="EMBL" id="JALKCH010000005">
    <property type="protein sequence ID" value="MCK0196972.1"/>
    <property type="molecule type" value="Genomic_DNA"/>
</dbReference>
<dbReference type="Proteomes" id="UP001203284">
    <property type="component" value="Unassembled WGS sequence"/>
</dbReference>
<reference evidence="5 6" key="1">
    <citation type="submission" date="2022-04" db="EMBL/GenBank/DDBJ databases">
        <authorList>
            <person name="Grouzdev D.S."/>
            <person name="Pantiukh K.S."/>
            <person name="Krutkina M.S."/>
        </authorList>
    </citation>
    <scope>NUCLEOTIDE SEQUENCE [LARGE SCALE GENOMIC DNA]</scope>
    <source>
        <strain evidence="5 6">6x-1</strain>
    </source>
</reference>
<organism evidence="5 6">
    <name type="scientific">Ancylobacter crimeensis</name>
    <dbReference type="NCBI Taxonomy" id="2579147"/>
    <lineage>
        <taxon>Bacteria</taxon>
        <taxon>Pseudomonadati</taxon>
        <taxon>Pseudomonadota</taxon>
        <taxon>Alphaproteobacteria</taxon>
        <taxon>Hyphomicrobiales</taxon>
        <taxon>Xanthobacteraceae</taxon>
        <taxon>Ancylobacter</taxon>
    </lineage>
</organism>
<evidence type="ECO:0000259" key="3">
    <source>
        <dbReference type="Pfam" id="PF01232"/>
    </source>
</evidence>
<evidence type="ECO:0000256" key="2">
    <source>
        <dbReference type="ARBA" id="ARBA00023027"/>
    </source>
</evidence>